<evidence type="ECO:0000256" key="1">
    <source>
        <dbReference type="ARBA" id="ARBA00004906"/>
    </source>
</evidence>
<keyword evidence="3" id="KW-0833">Ubl conjugation pathway</keyword>
<dbReference type="InterPro" id="IPR011459">
    <property type="entry name" value="DUF1565"/>
</dbReference>
<dbReference type="InterPro" id="IPR006626">
    <property type="entry name" value="PbH1"/>
</dbReference>
<evidence type="ECO:0000256" key="2">
    <source>
        <dbReference type="ARBA" id="ARBA00022737"/>
    </source>
</evidence>
<evidence type="ECO:0000313" key="6">
    <source>
        <dbReference type="EMBL" id="BAZ87175.1"/>
    </source>
</evidence>
<accession>A0A1Z4V7D5</accession>
<name>A0A1Z4V7D5_9CYAN</name>
<dbReference type="EMBL" id="AP018316">
    <property type="protein sequence ID" value="BAZ87175.1"/>
    <property type="molecule type" value="Genomic_DNA"/>
</dbReference>
<keyword evidence="7" id="KW-1185">Reference proteome</keyword>
<dbReference type="SMART" id="SM00710">
    <property type="entry name" value="PbH1"/>
    <property type="match status" value="5"/>
</dbReference>
<dbReference type="InterPro" id="IPR022441">
    <property type="entry name" value="Para_beta_helix_rpt-2"/>
</dbReference>
<feature type="domain" description="DUF1565" evidence="5">
    <location>
        <begin position="71"/>
        <end position="337"/>
    </location>
</feature>
<feature type="compositionally biased region" description="Polar residues" evidence="4">
    <location>
        <begin position="351"/>
        <end position="370"/>
    </location>
</feature>
<dbReference type="InterPro" id="IPR012334">
    <property type="entry name" value="Pectin_lyas_fold"/>
</dbReference>
<dbReference type="AlphaFoldDB" id="A0A1Z4V7D5"/>
<protein>
    <recommendedName>
        <fullName evidence="5">DUF1565 domain-containing protein</fullName>
    </recommendedName>
</protein>
<dbReference type="RefSeq" id="WP_096669063.1">
    <property type="nucleotide sequence ID" value="NZ_AP018316.1"/>
</dbReference>
<evidence type="ECO:0000259" key="5">
    <source>
        <dbReference type="Pfam" id="PF07602"/>
    </source>
</evidence>
<dbReference type="Gene3D" id="2.160.20.10">
    <property type="entry name" value="Single-stranded right-handed beta-helix, Pectin lyase-like"/>
    <property type="match status" value="1"/>
</dbReference>
<organism evidence="6 7">
    <name type="scientific">Dolichospermum compactum NIES-806</name>
    <dbReference type="NCBI Taxonomy" id="1973481"/>
    <lineage>
        <taxon>Bacteria</taxon>
        <taxon>Bacillati</taxon>
        <taxon>Cyanobacteriota</taxon>
        <taxon>Cyanophyceae</taxon>
        <taxon>Nostocales</taxon>
        <taxon>Aphanizomenonaceae</taxon>
        <taxon>Dolichospermum</taxon>
        <taxon>Dolichospermum compactum</taxon>
    </lineage>
</organism>
<dbReference type="InterPro" id="IPR051550">
    <property type="entry name" value="SCF-Subunits/Alg-Epimerases"/>
</dbReference>
<keyword evidence="2" id="KW-0677">Repeat</keyword>
<evidence type="ECO:0000256" key="3">
    <source>
        <dbReference type="ARBA" id="ARBA00022786"/>
    </source>
</evidence>
<dbReference type="Pfam" id="PF07602">
    <property type="entry name" value="DUF1565"/>
    <property type="match status" value="1"/>
</dbReference>
<evidence type="ECO:0000256" key="4">
    <source>
        <dbReference type="SAM" id="MobiDB-lite"/>
    </source>
</evidence>
<reference evidence="6 7" key="1">
    <citation type="submission" date="2017-06" db="EMBL/GenBank/DDBJ databases">
        <title>Genome sequencing of cyanobaciteial culture collection at National Institute for Environmental Studies (NIES).</title>
        <authorList>
            <person name="Hirose Y."/>
            <person name="Shimura Y."/>
            <person name="Fujisawa T."/>
            <person name="Nakamura Y."/>
            <person name="Kawachi M."/>
        </authorList>
    </citation>
    <scope>NUCLEOTIDE SEQUENCE [LARGE SCALE GENOMIC DNA]</scope>
    <source>
        <strain evidence="6 7">NIES-806</strain>
    </source>
</reference>
<dbReference type="NCBIfam" id="TIGR03804">
    <property type="entry name" value="para_beta_helix"/>
    <property type="match status" value="2"/>
</dbReference>
<dbReference type="PANTHER" id="PTHR22990">
    <property type="entry name" value="F-BOX ONLY PROTEIN"/>
    <property type="match status" value="1"/>
</dbReference>
<dbReference type="PANTHER" id="PTHR22990:SF15">
    <property type="entry name" value="F-BOX ONLY PROTEIN 10"/>
    <property type="match status" value="1"/>
</dbReference>
<comment type="pathway">
    <text evidence="1">Protein modification; protein ubiquitination.</text>
</comment>
<dbReference type="KEGG" id="dcm:NIES806_33930"/>
<dbReference type="Proteomes" id="UP000218702">
    <property type="component" value="Chromosome"/>
</dbReference>
<gene>
    <name evidence="6" type="ORF">NIES806_33930</name>
</gene>
<evidence type="ECO:0000313" key="7">
    <source>
        <dbReference type="Proteomes" id="UP000218702"/>
    </source>
</evidence>
<proteinExistence type="predicted"/>
<feature type="compositionally biased region" description="Low complexity" evidence="4">
    <location>
        <begin position="392"/>
        <end position="408"/>
    </location>
</feature>
<feature type="region of interest" description="Disordered" evidence="4">
    <location>
        <begin position="348"/>
        <end position="408"/>
    </location>
</feature>
<sequence length="509" mass="53797">MIVPQKSVNTRHKSLSRSILSLTVGLGVTSTILLMTSVSGVFAQVPKVSEQILPGEKTISQINQSFVNPSTGNDKTGNGSISAPWRTISQALEASPSNSVIILSSGTYSTQSGEAFPLMLKPGIAIQGNINNKGQTVRITGGGEFLSRKFGGQNVTIVGANQASLSGVTVTNTNPRGYGLWIESSNILVRESTFANNTQDGIAIAGDGTPSISKNVFVRNGANGITISGNARPEIRENIFQETGFGINIAQNAAPVVVANQIQNNRSGIIIQANATPMLRNNLIQGNREDGLVVIAQAKPDLGSSYDPGKNIFRNNSRLDINAKAAKLVISAAGNNLVSSRISGNVDLKGTTASTDRISGTNPSLTSSSVRKPITFTPPQRTVTPLKVQPVANPNQLPSSPNNSANSPQFNYTQLDSGAIEFVAPQAATRSNPKMSTATGQNVSYRVLVMVANKQQENLVVSLVNDAFPKVWQGRRVMQVGIFNSQESAAKAVDLFNSKGLKSVVETVK</sequence>
<dbReference type="SUPFAM" id="SSF51126">
    <property type="entry name" value="Pectin lyase-like"/>
    <property type="match status" value="1"/>
</dbReference>
<dbReference type="OrthoDB" id="9759810at2"/>
<dbReference type="InterPro" id="IPR011050">
    <property type="entry name" value="Pectin_lyase_fold/virulence"/>
</dbReference>